<name>A0A9E8HFL3_9ALTE</name>
<accession>A0A9E8HFL3</accession>
<organism evidence="2 3">
    <name type="scientific">Alkalimarinus sediminis</name>
    <dbReference type="NCBI Taxonomy" id="1632866"/>
    <lineage>
        <taxon>Bacteria</taxon>
        <taxon>Pseudomonadati</taxon>
        <taxon>Pseudomonadota</taxon>
        <taxon>Gammaproteobacteria</taxon>
        <taxon>Alteromonadales</taxon>
        <taxon>Alteromonadaceae</taxon>
        <taxon>Alkalimarinus</taxon>
    </lineage>
</organism>
<dbReference type="KEGG" id="asem:NNL22_11890"/>
<dbReference type="Pfam" id="PF13729">
    <property type="entry name" value="TraF_2"/>
    <property type="match status" value="1"/>
</dbReference>
<dbReference type="RefSeq" id="WP_251809879.1">
    <property type="nucleotide sequence ID" value="NZ_CP101527.1"/>
</dbReference>
<keyword evidence="1" id="KW-0732">Signal</keyword>
<protein>
    <submittedName>
        <fullName evidence="2">Conjugal transfer protein TraF</fullName>
    </submittedName>
</protein>
<dbReference type="Proteomes" id="UP001164472">
    <property type="component" value="Chromosome"/>
</dbReference>
<keyword evidence="3" id="KW-1185">Reference proteome</keyword>
<evidence type="ECO:0000313" key="2">
    <source>
        <dbReference type="EMBL" id="UZW73738.1"/>
    </source>
</evidence>
<dbReference type="EMBL" id="CP101527">
    <property type="protein sequence ID" value="UZW73738.1"/>
    <property type="molecule type" value="Genomic_DNA"/>
</dbReference>
<dbReference type="SUPFAM" id="SSF56935">
    <property type="entry name" value="Porins"/>
    <property type="match status" value="1"/>
</dbReference>
<feature type="signal peptide" evidence="1">
    <location>
        <begin position="1"/>
        <end position="22"/>
    </location>
</feature>
<dbReference type="Gene3D" id="2.40.160.60">
    <property type="entry name" value="Outer membrane protein transport protein (OMPP1/FadL/TodX)"/>
    <property type="match status" value="1"/>
</dbReference>
<evidence type="ECO:0000256" key="1">
    <source>
        <dbReference type="SAM" id="SignalP"/>
    </source>
</evidence>
<feature type="chain" id="PRO_5039228119" evidence="1">
    <location>
        <begin position="23"/>
        <end position="409"/>
    </location>
</feature>
<reference evidence="2" key="1">
    <citation type="submission" date="2022-07" db="EMBL/GenBank/DDBJ databases">
        <title>Alkalimarinus sp. nov., isolated from gut of a Alitta virens.</title>
        <authorList>
            <person name="Yang A.I."/>
            <person name="Shin N.-R."/>
        </authorList>
    </citation>
    <scope>NUCLEOTIDE SEQUENCE</scope>
    <source>
        <strain evidence="2">FA028</strain>
    </source>
</reference>
<proteinExistence type="predicted"/>
<sequence>MKQKLLALSVGLVIAQSQSVFAAPNAFQDARSFAMGGTGVASSSPASASFHNPALLAIKHEEKHDGFGLILPSVNVKYADDEEVVDQIDDIQSEIDRFNAAVNSNNQAAVQASATRLSSQFSKLDNDTARVDAGLGAALVIPNEKFAVSVFLDGSVKGTVRGDISDSDIAYLDFVASGAAGVPPELDETNLTSEATAIVGGISEVGISFATAFDMDGSALTVGISPKYVSLTTYEYTANVASFDDENFDADDYETTDNTFNMDLGVAYQFGDEGQWITGFSIRNVIPTDLKTKSGTSMDVDPQATVGVAYTRDMFTLTADLDLTENKAFGFEDDNQFISVGGEFDLFDTAQFRLGVRHNFGSSNGSEGIEEESQLTAGLGLSPFGVHIELSGLVSSTEYGAAAELGFTF</sequence>
<dbReference type="AlphaFoldDB" id="A0A9E8HFL3"/>
<dbReference type="InterPro" id="IPR032811">
    <property type="entry name" value="Put_conjugal_transfer"/>
</dbReference>
<evidence type="ECO:0000313" key="3">
    <source>
        <dbReference type="Proteomes" id="UP001164472"/>
    </source>
</evidence>
<gene>
    <name evidence="2" type="ORF">NNL22_11890</name>
</gene>